<feature type="chain" id="PRO_5024391965" description="Lipoprotein" evidence="2">
    <location>
        <begin position="29"/>
        <end position="238"/>
    </location>
</feature>
<evidence type="ECO:0000313" key="4">
    <source>
        <dbReference type="Proteomes" id="UP000373149"/>
    </source>
</evidence>
<evidence type="ECO:0000313" key="3">
    <source>
        <dbReference type="EMBL" id="MPY49615.1"/>
    </source>
</evidence>
<protein>
    <recommendedName>
        <fullName evidence="5">Lipoprotein</fullName>
    </recommendedName>
</protein>
<proteinExistence type="predicted"/>
<gene>
    <name evidence="3" type="ORF">FPZ41_14020</name>
</gene>
<dbReference type="PROSITE" id="PS51257">
    <property type="entry name" value="PROKAR_LIPOPROTEIN"/>
    <property type="match status" value="1"/>
</dbReference>
<feature type="signal peptide" evidence="2">
    <location>
        <begin position="1"/>
        <end position="28"/>
    </location>
</feature>
<reference evidence="3 4" key="1">
    <citation type="submission" date="2019-09" db="EMBL/GenBank/DDBJ databases">
        <authorList>
            <person name="Duangmal K."/>
            <person name="Teo W.F.A."/>
            <person name="Lipun K."/>
        </authorList>
    </citation>
    <scope>NUCLEOTIDE SEQUENCE [LARGE SCALE GENOMIC DNA]</scope>
    <source>
        <strain evidence="3 4">K1PN6</strain>
    </source>
</reference>
<dbReference type="EMBL" id="VMNX01000041">
    <property type="protein sequence ID" value="MPY49615.1"/>
    <property type="molecule type" value="Genomic_DNA"/>
</dbReference>
<evidence type="ECO:0000256" key="1">
    <source>
        <dbReference type="SAM" id="MobiDB-lite"/>
    </source>
</evidence>
<evidence type="ECO:0008006" key="5">
    <source>
        <dbReference type="Google" id="ProtNLM"/>
    </source>
</evidence>
<feature type="region of interest" description="Disordered" evidence="1">
    <location>
        <begin position="212"/>
        <end position="238"/>
    </location>
</feature>
<dbReference type="Proteomes" id="UP000373149">
    <property type="component" value="Unassembled WGS sequence"/>
</dbReference>
<feature type="compositionally biased region" description="Polar residues" evidence="1">
    <location>
        <begin position="217"/>
        <end position="226"/>
    </location>
</feature>
<comment type="caution">
    <text evidence="3">The sequence shown here is derived from an EMBL/GenBank/DDBJ whole genome shotgun (WGS) entry which is preliminary data.</text>
</comment>
<organism evidence="3 4">
    <name type="scientific">Streptomyces acidicola</name>
    <dbReference type="NCBI Taxonomy" id="2596892"/>
    <lineage>
        <taxon>Bacteria</taxon>
        <taxon>Bacillati</taxon>
        <taxon>Actinomycetota</taxon>
        <taxon>Actinomycetes</taxon>
        <taxon>Kitasatosporales</taxon>
        <taxon>Streptomycetaceae</taxon>
        <taxon>Streptomyces</taxon>
    </lineage>
</organism>
<accession>A0A5N8WTR2</accession>
<evidence type="ECO:0000256" key="2">
    <source>
        <dbReference type="SAM" id="SignalP"/>
    </source>
</evidence>
<sequence length="238" mass="26274">MTPKPHRHQATVAALALAALITACTASPNEPKPAPIKPVAADEICGGMFGSSTMRDLQQLLVGRKEFYPRTRSEGTRVERVAEQMRKEAPGSSKPNYTRASSVCSFLLCKEDVRTPCGGQREIDFYFGWTRHPYFTKEEKSETLDFTVGDAEMTRAVDDLRRSTARFACRLPSGHDGAVQGYFEGYWDNDLDDVTKQSNTRLRVLLSAASKVSKSLGCTNSPNLSPSGVEESRQNETT</sequence>
<name>A0A5N8WTR2_9ACTN</name>
<keyword evidence="4" id="KW-1185">Reference proteome</keyword>
<keyword evidence="2" id="KW-0732">Signal</keyword>
<dbReference type="AlphaFoldDB" id="A0A5N8WTR2"/>
<dbReference type="RefSeq" id="WP_152862508.1">
    <property type="nucleotide sequence ID" value="NZ_VMNX01000041.1"/>
</dbReference>